<reference evidence="1" key="1">
    <citation type="submission" date="2017-10" db="EMBL/GenBank/DDBJ databases">
        <authorList>
            <person name="Colston S.M."/>
            <person name="Graf J."/>
        </authorList>
    </citation>
    <scope>NUCLEOTIDE SEQUENCE</scope>
    <source>
        <strain evidence="1">BAQ071013-135</strain>
    </source>
</reference>
<dbReference type="AlphaFoldDB" id="A0AAX2UNQ0"/>
<name>A0AAX2UNQ0_AERVE</name>
<dbReference type="RefSeq" id="WP_139495315.1">
    <property type="nucleotide sequence ID" value="NZ_CAWORL010000019.1"/>
</dbReference>
<dbReference type="EMBL" id="PDXJ01000026">
    <property type="protein sequence ID" value="TND51868.1"/>
    <property type="molecule type" value="Genomic_DNA"/>
</dbReference>
<proteinExistence type="predicted"/>
<dbReference type="Proteomes" id="UP000796104">
    <property type="component" value="Unassembled WGS sequence"/>
</dbReference>
<evidence type="ECO:0000313" key="2">
    <source>
        <dbReference type="Proteomes" id="UP000796104"/>
    </source>
</evidence>
<gene>
    <name evidence="1" type="ORF">CF123_18540</name>
</gene>
<accession>A0AAX2UNQ0</accession>
<evidence type="ECO:0008006" key="3">
    <source>
        <dbReference type="Google" id="ProtNLM"/>
    </source>
</evidence>
<sequence length="206" mass="23353">MNRLLKVYYLPNYDETSHNIALVVGADCDGHQRWLCMSANESTSISGREPNYLFAKEVVGSQEEAEAWLEHWRNRIADISRLYVLQCETTFSVVKDAQDWLASRTKFFGSVGLSKHIAMFCVSACAGDAPISELAEEVVARSFFQEGRLERPLARVAPAVPVTQEVNDSLAEMLAMIEREEDEEELERIVDEECRRLANPGWGMFE</sequence>
<evidence type="ECO:0000313" key="1">
    <source>
        <dbReference type="EMBL" id="TND51868.1"/>
    </source>
</evidence>
<comment type="caution">
    <text evidence="1">The sequence shown here is derived from an EMBL/GenBank/DDBJ whole genome shotgun (WGS) entry which is preliminary data.</text>
</comment>
<protein>
    <recommendedName>
        <fullName evidence="3">DUF4376 domain-containing protein</fullName>
    </recommendedName>
</protein>
<organism evidence="1 2">
    <name type="scientific">Aeromonas veronii</name>
    <dbReference type="NCBI Taxonomy" id="654"/>
    <lineage>
        <taxon>Bacteria</taxon>
        <taxon>Pseudomonadati</taxon>
        <taxon>Pseudomonadota</taxon>
        <taxon>Gammaproteobacteria</taxon>
        <taxon>Aeromonadales</taxon>
        <taxon>Aeromonadaceae</taxon>
        <taxon>Aeromonas</taxon>
    </lineage>
</organism>
<reference evidence="1" key="2">
    <citation type="journal article" date="2019" name="PLoS ONE">
        <title>Identification and characterization of putative Aeromonas spp. T3SS effectors.</title>
        <authorList>
            <person name="Rangel L.T."/>
            <person name="Marden J."/>
            <person name="Colston S."/>
            <person name="Setubal J.C."/>
            <person name="Graf J."/>
            <person name="Gogarten J.P."/>
        </authorList>
    </citation>
    <scope>NUCLEOTIDE SEQUENCE</scope>
    <source>
        <strain evidence="1">BAQ071013-135</strain>
    </source>
</reference>